<proteinExistence type="predicted"/>
<gene>
    <name evidence="1" type="ORF">T01_8027</name>
</gene>
<name>A0A0V0Z0P2_TRISP</name>
<accession>A0A0V0Z0P2</accession>
<evidence type="ECO:0000313" key="2">
    <source>
        <dbReference type="Proteomes" id="UP000054776"/>
    </source>
</evidence>
<protein>
    <submittedName>
        <fullName evidence="1">Uncharacterized protein</fullName>
    </submittedName>
</protein>
<dbReference type="InParanoid" id="A0A0V0Z0P2"/>
<sequence length="36" mass="4333">MLRNRTVNHAPVSKYSIQKRNESRIIKQITEHQIEN</sequence>
<comment type="caution">
    <text evidence="1">The sequence shown here is derived from an EMBL/GenBank/DDBJ whole genome shotgun (WGS) entry which is preliminary data.</text>
</comment>
<reference evidence="1 2" key="1">
    <citation type="submission" date="2015-01" db="EMBL/GenBank/DDBJ databases">
        <title>Evolution of Trichinella species and genotypes.</title>
        <authorList>
            <person name="Korhonen P.K."/>
            <person name="Edoardo P."/>
            <person name="Giuseppe L.R."/>
            <person name="Gasser R.B."/>
        </authorList>
    </citation>
    <scope>NUCLEOTIDE SEQUENCE [LARGE SCALE GENOMIC DNA]</scope>
    <source>
        <strain evidence="1">ISS3</strain>
    </source>
</reference>
<dbReference type="AlphaFoldDB" id="A0A0V0Z0P2"/>
<evidence type="ECO:0000313" key="1">
    <source>
        <dbReference type="EMBL" id="KRY06016.1"/>
    </source>
</evidence>
<organism evidence="1 2">
    <name type="scientific">Trichinella spiralis</name>
    <name type="common">Trichina worm</name>
    <dbReference type="NCBI Taxonomy" id="6334"/>
    <lineage>
        <taxon>Eukaryota</taxon>
        <taxon>Metazoa</taxon>
        <taxon>Ecdysozoa</taxon>
        <taxon>Nematoda</taxon>
        <taxon>Enoplea</taxon>
        <taxon>Dorylaimia</taxon>
        <taxon>Trichinellida</taxon>
        <taxon>Trichinellidae</taxon>
        <taxon>Trichinella</taxon>
    </lineage>
</organism>
<dbReference type="EMBL" id="JYDH01003325">
    <property type="protein sequence ID" value="KRY06016.1"/>
    <property type="molecule type" value="Genomic_DNA"/>
</dbReference>
<keyword evidence="2" id="KW-1185">Reference proteome</keyword>
<dbReference type="Proteomes" id="UP000054776">
    <property type="component" value="Unassembled WGS sequence"/>
</dbReference>